<evidence type="ECO:0000256" key="1">
    <source>
        <dbReference type="SAM" id="MobiDB-lite"/>
    </source>
</evidence>
<keyword evidence="3" id="KW-1185">Reference proteome</keyword>
<gene>
    <name evidence="2" type="ORF">CCAP1982_LOCUS11264</name>
</gene>
<dbReference type="AlphaFoldDB" id="A0A811UVT8"/>
<dbReference type="GO" id="GO:0043021">
    <property type="term" value="F:ribonucleoprotein complex binding"/>
    <property type="evidence" value="ECO:0007669"/>
    <property type="project" value="TreeGrafter"/>
</dbReference>
<comment type="caution">
    <text evidence="2">The sequence shown here is derived from an EMBL/GenBank/DDBJ whole genome shotgun (WGS) entry which is preliminary data.</text>
</comment>
<dbReference type="SUPFAM" id="SSF55315">
    <property type="entry name" value="L30e-like"/>
    <property type="match status" value="1"/>
</dbReference>
<evidence type="ECO:0000313" key="3">
    <source>
        <dbReference type="Proteomes" id="UP000606786"/>
    </source>
</evidence>
<dbReference type="GO" id="GO:0035368">
    <property type="term" value="F:selenocysteine insertion sequence binding"/>
    <property type="evidence" value="ECO:0007669"/>
    <property type="project" value="InterPro"/>
</dbReference>
<reference evidence="2" key="1">
    <citation type="submission" date="2020-11" db="EMBL/GenBank/DDBJ databases">
        <authorList>
            <person name="Whitehead M."/>
        </authorList>
    </citation>
    <scope>NUCLEOTIDE SEQUENCE</scope>
    <source>
        <strain evidence="2">EGII</strain>
    </source>
</reference>
<dbReference type="GO" id="GO:1990904">
    <property type="term" value="C:ribonucleoprotein complex"/>
    <property type="evidence" value="ECO:0007669"/>
    <property type="project" value="TreeGrafter"/>
</dbReference>
<feature type="region of interest" description="Disordered" evidence="1">
    <location>
        <begin position="113"/>
        <end position="144"/>
    </location>
</feature>
<dbReference type="OrthoDB" id="263617at2759"/>
<dbReference type="InterPro" id="IPR029064">
    <property type="entry name" value="Ribosomal_eL30-like_sf"/>
</dbReference>
<dbReference type="InterPro" id="IPR040051">
    <property type="entry name" value="SECISBP2"/>
</dbReference>
<accession>A0A811UVT8</accession>
<sequence length="298" mass="34210">MSTSEKLHVIDRKTFDDIKQQQQKGGSEDPFQKIKNAKFRKKSTLKDGGATFNLLHFLTKTSKQKKQVNNVNRNIACKFRSRANNSWKKRGKTKEGGKRKKYTKLKKAILRYRQQKKRPQSKYEETSTLTQQAGKLSENEHNEISESKQETVKIFILDVLEAQLTEQLLRELDRFQKRALTLNAIKAHAHRRFVVGFREAKNFLLINKVKLIIIATDCEKSGEEVPATKYSVSFCIASAAISIRLFKKAPIGCVAVLDYDGAREIFLNLLENLEKAKKSYEELSTVQVLLSELKINSD</sequence>
<proteinExistence type="predicted"/>
<protein>
    <submittedName>
        <fullName evidence="2">(Mediterranean fruit fly) hypothetical protein</fullName>
    </submittedName>
</protein>
<dbReference type="GO" id="GO:0005739">
    <property type="term" value="C:mitochondrion"/>
    <property type="evidence" value="ECO:0007669"/>
    <property type="project" value="TreeGrafter"/>
</dbReference>
<dbReference type="EMBL" id="CAJHJT010000034">
    <property type="protein sequence ID" value="CAD7002794.1"/>
    <property type="molecule type" value="Genomic_DNA"/>
</dbReference>
<dbReference type="Gene3D" id="3.30.1330.30">
    <property type="match status" value="1"/>
</dbReference>
<dbReference type="PANTHER" id="PTHR13284:SF4">
    <property type="entry name" value="C2H2-TYPE DOMAIN-CONTAINING PROTEIN"/>
    <property type="match status" value="1"/>
</dbReference>
<name>A0A811UVT8_CERCA</name>
<organism evidence="2 3">
    <name type="scientific">Ceratitis capitata</name>
    <name type="common">Mediterranean fruit fly</name>
    <name type="synonym">Tephritis capitata</name>
    <dbReference type="NCBI Taxonomy" id="7213"/>
    <lineage>
        <taxon>Eukaryota</taxon>
        <taxon>Metazoa</taxon>
        <taxon>Ecdysozoa</taxon>
        <taxon>Arthropoda</taxon>
        <taxon>Hexapoda</taxon>
        <taxon>Insecta</taxon>
        <taxon>Pterygota</taxon>
        <taxon>Neoptera</taxon>
        <taxon>Endopterygota</taxon>
        <taxon>Diptera</taxon>
        <taxon>Brachycera</taxon>
        <taxon>Muscomorpha</taxon>
        <taxon>Tephritoidea</taxon>
        <taxon>Tephritidae</taxon>
        <taxon>Ceratitis</taxon>
        <taxon>Ceratitis</taxon>
    </lineage>
</organism>
<dbReference type="Proteomes" id="UP000606786">
    <property type="component" value="Unassembled WGS sequence"/>
</dbReference>
<evidence type="ECO:0000313" key="2">
    <source>
        <dbReference type="EMBL" id="CAD7002794.1"/>
    </source>
</evidence>
<dbReference type="GO" id="GO:0003730">
    <property type="term" value="F:mRNA 3'-UTR binding"/>
    <property type="evidence" value="ECO:0007669"/>
    <property type="project" value="TreeGrafter"/>
</dbReference>
<dbReference type="PANTHER" id="PTHR13284">
    <property type="entry name" value="GH01354P"/>
    <property type="match status" value="1"/>
</dbReference>